<feature type="transmembrane region" description="Helical" evidence="7">
    <location>
        <begin position="136"/>
        <end position="157"/>
    </location>
</feature>
<keyword evidence="3" id="KW-0813">Transport</keyword>
<feature type="transmembrane region" description="Helical" evidence="7">
    <location>
        <begin position="233"/>
        <end position="252"/>
    </location>
</feature>
<evidence type="ECO:0000256" key="5">
    <source>
        <dbReference type="ARBA" id="ARBA00022989"/>
    </source>
</evidence>
<dbReference type="InterPro" id="IPR003492">
    <property type="entry name" value="Battenin_disease_Cln3"/>
</dbReference>
<dbReference type="OrthoDB" id="5965864at2759"/>
<feature type="transmembrane region" description="Helical" evidence="7">
    <location>
        <begin position="370"/>
        <end position="390"/>
    </location>
</feature>
<feature type="transmembrane region" description="Helical" evidence="7">
    <location>
        <begin position="305"/>
        <end position="325"/>
    </location>
</feature>
<dbReference type="OMA" id="WLCNWQV"/>
<evidence type="ECO:0000313" key="9">
    <source>
        <dbReference type="Proteomes" id="UP000266841"/>
    </source>
</evidence>
<protein>
    <recommendedName>
        <fullName evidence="10">Protein BTN</fullName>
    </recommendedName>
</protein>
<proteinExistence type="inferred from homology"/>
<sequence>MVMASVSMAIALLLVGIGGKFRDHGQNNDNQDNDGSGQSLGLALELFGISFISFQGALGEATLLALSGRFDSLILPKLDDSYRAVDDADEHFSEQDAQSSGDVEPSIQRRCITAFSSGTGLAGIAGYAYKSLFADLIGLGLSGTVWSAIVFALVYWLKFRCLYRVEEKWAVSNESTSEVAGDNRITASESSYLADDAVDIDEAFSAEGPKGNVSLPLETAHQRGQDPTGFGRFKLLLSLWMYTVPLFTVYAAEYVLQAGVWPAIGFPVTDSKARAEFYHFANWTYQGGVYISRSSGNLWVASMRALWIMPILQIVNLYFFLMVSIHHFWYDYGLLALCFFAGLLGGSVYVQGFSRINADMPPHQKESAVASAGVADSLGIFVADVVSLFVQSCIYKRNEIGGAVVECPVR</sequence>
<keyword evidence="4 7" id="KW-0812">Transmembrane</keyword>
<evidence type="ECO:0000313" key="8">
    <source>
        <dbReference type="EMBL" id="EJK77791.1"/>
    </source>
</evidence>
<dbReference type="AlphaFoldDB" id="K0TPB5"/>
<dbReference type="Pfam" id="PF02487">
    <property type="entry name" value="CLN3"/>
    <property type="match status" value="1"/>
</dbReference>
<comment type="subcellular location">
    <subcellularLocation>
        <location evidence="1">Endomembrane system</location>
        <topology evidence="1">Multi-pass membrane protein</topology>
    </subcellularLocation>
</comment>
<name>K0TPB5_THAOC</name>
<dbReference type="Proteomes" id="UP000266841">
    <property type="component" value="Unassembled WGS sequence"/>
</dbReference>
<evidence type="ECO:0000256" key="7">
    <source>
        <dbReference type="SAM" id="Phobius"/>
    </source>
</evidence>
<dbReference type="GO" id="GO:0012505">
    <property type="term" value="C:endomembrane system"/>
    <property type="evidence" value="ECO:0007669"/>
    <property type="project" value="UniProtKB-SubCell"/>
</dbReference>
<dbReference type="GO" id="GO:0051453">
    <property type="term" value="P:regulation of intracellular pH"/>
    <property type="evidence" value="ECO:0007669"/>
    <property type="project" value="TreeGrafter"/>
</dbReference>
<dbReference type="PANTHER" id="PTHR10981">
    <property type="entry name" value="BATTENIN"/>
    <property type="match status" value="1"/>
</dbReference>
<dbReference type="PANTHER" id="PTHR10981:SF0">
    <property type="entry name" value="BATTENIN"/>
    <property type="match status" value="1"/>
</dbReference>
<accession>K0TPB5</accession>
<evidence type="ECO:0000256" key="1">
    <source>
        <dbReference type="ARBA" id="ARBA00004127"/>
    </source>
</evidence>
<reference evidence="8 9" key="1">
    <citation type="journal article" date="2012" name="Genome Biol.">
        <title>Genome and low-iron response of an oceanic diatom adapted to chronic iron limitation.</title>
        <authorList>
            <person name="Lommer M."/>
            <person name="Specht M."/>
            <person name="Roy A.S."/>
            <person name="Kraemer L."/>
            <person name="Andreson R."/>
            <person name="Gutowska M.A."/>
            <person name="Wolf J."/>
            <person name="Bergner S.V."/>
            <person name="Schilhabel M.B."/>
            <person name="Klostermeier U.C."/>
            <person name="Beiko R.G."/>
            <person name="Rosenstiel P."/>
            <person name="Hippler M."/>
            <person name="Laroche J."/>
        </authorList>
    </citation>
    <scope>NUCLEOTIDE SEQUENCE [LARGE SCALE GENOMIC DNA]</scope>
    <source>
        <strain evidence="8 9">CCMP1005</strain>
    </source>
</reference>
<dbReference type="EMBL" id="AGNL01000410">
    <property type="protein sequence ID" value="EJK77791.1"/>
    <property type="molecule type" value="Genomic_DNA"/>
</dbReference>
<comment type="caution">
    <text evidence="8">The sequence shown here is derived from an EMBL/GenBank/DDBJ whole genome shotgun (WGS) entry which is preliminary data.</text>
</comment>
<dbReference type="InterPro" id="IPR036259">
    <property type="entry name" value="MFS_trans_sf"/>
</dbReference>
<comment type="similarity">
    <text evidence="2">Belongs to the battenin family.</text>
</comment>
<keyword evidence="5 7" id="KW-1133">Transmembrane helix</keyword>
<keyword evidence="9" id="KW-1185">Reference proteome</keyword>
<evidence type="ECO:0008006" key="10">
    <source>
        <dbReference type="Google" id="ProtNLM"/>
    </source>
</evidence>
<evidence type="ECO:0000256" key="3">
    <source>
        <dbReference type="ARBA" id="ARBA00022448"/>
    </source>
</evidence>
<dbReference type="GO" id="GO:0016020">
    <property type="term" value="C:membrane"/>
    <property type="evidence" value="ECO:0007669"/>
    <property type="project" value="InterPro"/>
</dbReference>
<dbReference type="GO" id="GO:0005773">
    <property type="term" value="C:vacuole"/>
    <property type="evidence" value="ECO:0007669"/>
    <property type="project" value="UniProtKB-ARBA"/>
</dbReference>
<dbReference type="eggNOG" id="KOG3880">
    <property type="taxonomic scope" value="Eukaryota"/>
</dbReference>
<evidence type="ECO:0000256" key="4">
    <source>
        <dbReference type="ARBA" id="ARBA00022692"/>
    </source>
</evidence>
<feature type="transmembrane region" description="Helical" evidence="7">
    <location>
        <begin position="332"/>
        <end position="350"/>
    </location>
</feature>
<gene>
    <name evidence="8" type="ORF">THAOC_00352</name>
</gene>
<organism evidence="8 9">
    <name type="scientific">Thalassiosira oceanica</name>
    <name type="common">Marine diatom</name>
    <dbReference type="NCBI Taxonomy" id="159749"/>
    <lineage>
        <taxon>Eukaryota</taxon>
        <taxon>Sar</taxon>
        <taxon>Stramenopiles</taxon>
        <taxon>Ochrophyta</taxon>
        <taxon>Bacillariophyta</taxon>
        <taxon>Coscinodiscophyceae</taxon>
        <taxon>Thalassiosirophycidae</taxon>
        <taxon>Thalassiosirales</taxon>
        <taxon>Thalassiosiraceae</taxon>
        <taxon>Thalassiosira</taxon>
    </lineage>
</organism>
<evidence type="ECO:0000256" key="6">
    <source>
        <dbReference type="ARBA" id="ARBA00023136"/>
    </source>
</evidence>
<dbReference type="SUPFAM" id="SSF103473">
    <property type="entry name" value="MFS general substrate transporter"/>
    <property type="match status" value="1"/>
</dbReference>
<keyword evidence="6 7" id="KW-0472">Membrane</keyword>
<evidence type="ECO:0000256" key="2">
    <source>
        <dbReference type="ARBA" id="ARBA00007467"/>
    </source>
</evidence>